<protein>
    <submittedName>
        <fullName evidence="1">Uncharacterized protein</fullName>
    </submittedName>
</protein>
<dbReference type="Proteomes" id="UP000253490">
    <property type="component" value="Unassembled WGS sequence"/>
</dbReference>
<evidence type="ECO:0000313" key="1">
    <source>
        <dbReference type="EMBL" id="RBP58460.1"/>
    </source>
</evidence>
<dbReference type="EMBL" id="QNRX01000023">
    <property type="protein sequence ID" value="RBP58460.1"/>
    <property type="molecule type" value="Genomic_DNA"/>
</dbReference>
<sequence>MKNKRKKQDVNICDIDDEDSDEFFYYIAGYTSNGFAYGITWEQAIEDGLIDQKELDDDTEELPF</sequence>
<evidence type="ECO:0000313" key="2">
    <source>
        <dbReference type="Proteomes" id="UP000253490"/>
    </source>
</evidence>
<dbReference type="AlphaFoldDB" id="A0A366I0B7"/>
<gene>
    <name evidence="1" type="ORF">DES36_12329</name>
</gene>
<comment type="caution">
    <text evidence="1">The sequence shown here is derived from an EMBL/GenBank/DDBJ whole genome shotgun (WGS) entry which is preliminary data.</text>
</comment>
<proteinExistence type="predicted"/>
<dbReference type="RefSeq" id="WP_113921713.1">
    <property type="nucleotide sequence ID" value="NZ_QNRX01000023.1"/>
</dbReference>
<dbReference type="OrthoDB" id="367880at2"/>
<organism evidence="1 2">
    <name type="scientific">Alkalibaculum bacchi</name>
    <dbReference type="NCBI Taxonomy" id="645887"/>
    <lineage>
        <taxon>Bacteria</taxon>
        <taxon>Bacillati</taxon>
        <taxon>Bacillota</taxon>
        <taxon>Clostridia</taxon>
        <taxon>Eubacteriales</taxon>
        <taxon>Eubacteriaceae</taxon>
        <taxon>Alkalibaculum</taxon>
    </lineage>
</organism>
<keyword evidence="2" id="KW-1185">Reference proteome</keyword>
<accession>A0A366I0B7</accession>
<reference evidence="1 2" key="1">
    <citation type="submission" date="2018-06" db="EMBL/GenBank/DDBJ databases">
        <title>Genomic Encyclopedia of Type Strains, Phase IV (KMG-IV): sequencing the most valuable type-strain genomes for metagenomic binning, comparative biology and taxonomic classification.</title>
        <authorList>
            <person name="Goeker M."/>
        </authorList>
    </citation>
    <scope>NUCLEOTIDE SEQUENCE [LARGE SCALE GENOMIC DNA]</scope>
    <source>
        <strain evidence="1 2">DSM 22112</strain>
    </source>
</reference>
<name>A0A366I0B7_9FIRM</name>